<dbReference type="GO" id="GO:0003677">
    <property type="term" value="F:DNA binding"/>
    <property type="evidence" value="ECO:0007669"/>
    <property type="project" value="InterPro"/>
</dbReference>
<reference evidence="3" key="1">
    <citation type="submission" date="2019-02" db="EMBL/GenBank/DDBJ databases">
        <title>Draft genome sequence of Sphaerospermopsis reniformis NIES-1949.</title>
        <authorList>
            <person name="Yamaguchi H."/>
            <person name="Suzuki S."/>
            <person name="Kawachi M."/>
        </authorList>
    </citation>
    <scope>NUCLEOTIDE SEQUENCE [LARGE SCALE GENOMIC DNA]</scope>
    <source>
        <strain evidence="3">NIES-1949</strain>
    </source>
</reference>
<comment type="caution">
    <text evidence="2">The sequence shown here is derived from an EMBL/GenBank/DDBJ whole genome shotgun (WGS) entry which is preliminary data.</text>
</comment>
<gene>
    <name evidence="2" type="ORF">SR1949_43300</name>
</gene>
<dbReference type="SUPFAM" id="SSF47413">
    <property type="entry name" value="lambda repressor-like DNA-binding domains"/>
    <property type="match status" value="1"/>
</dbReference>
<dbReference type="EMBL" id="BJCE01000223">
    <property type="protein sequence ID" value="GCL39207.1"/>
    <property type="molecule type" value="Genomic_DNA"/>
</dbReference>
<dbReference type="AlphaFoldDB" id="A0A480A2W6"/>
<dbReference type="InterPro" id="IPR010982">
    <property type="entry name" value="Lambda_DNA-bd_dom_sf"/>
</dbReference>
<dbReference type="CDD" id="cd00093">
    <property type="entry name" value="HTH_XRE"/>
    <property type="match status" value="1"/>
</dbReference>
<protein>
    <recommendedName>
        <fullName evidence="1">HTH cro/C1-type domain-containing protein</fullName>
    </recommendedName>
</protein>
<dbReference type="RefSeq" id="WP_096573082.1">
    <property type="nucleotide sequence ID" value="NZ_BJCE01000223.1"/>
</dbReference>
<organism evidence="2 3">
    <name type="scientific">Sphaerospermopsis reniformis</name>
    <dbReference type="NCBI Taxonomy" id="531300"/>
    <lineage>
        <taxon>Bacteria</taxon>
        <taxon>Bacillati</taxon>
        <taxon>Cyanobacteriota</taxon>
        <taxon>Cyanophyceae</taxon>
        <taxon>Nostocales</taxon>
        <taxon>Aphanizomenonaceae</taxon>
        <taxon>Sphaerospermopsis</taxon>
    </lineage>
</organism>
<keyword evidence="3" id="KW-1185">Reference proteome</keyword>
<accession>A0A480A2W6</accession>
<proteinExistence type="predicted"/>
<evidence type="ECO:0000259" key="1">
    <source>
        <dbReference type="PROSITE" id="PS50943"/>
    </source>
</evidence>
<feature type="domain" description="HTH cro/C1-type" evidence="1">
    <location>
        <begin position="485"/>
        <end position="515"/>
    </location>
</feature>
<dbReference type="PROSITE" id="PS50943">
    <property type="entry name" value="HTH_CROC1"/>
    <property type="match status" value="1"/>
</dbReference>
<evidence type="ECO:0000313" key="2">
    <source>
        <dbReference type="EMBL" id="GCL39207.1"/>
    </source>
</evidence>
<sequence>MVSVGENKRRYPNPELSGYQLAIPYSPDATRKTGTATIANPQIPTTTKRLRKAKNLPFTEQPLFINNNYEMTATGAPIISATQAYLKQPDWNKYSDGKLYFSKEFGKGRYIEFYILHQQAHQPQYILDSAEHQILEKYGVMAARLHAVFATYAAQQQEPWKEPFILRGSELIKTLQIYKSKKLSKSQKLKAIADLAMVVGTLGAVIQWYEGDLNLCIKERCLLWMVSVQEYSQPNLFQEPEDLLEVIIRVQPGLWTYNFLNAEGEKAKTALYQCGFIPKEVFDLDTHQHKLAFNLALYIIQNNGTCKNGIYTVRNLLANILPANQIEKLVNDYRYGWRLKEDLEEALLLLKDKVNMTIEFDDETYPLWLRPVWAIPEELAHLSPQERNQKLLGKKKLPDNYIQNILLPAKLSFKLPSSQINNNKSVKNQKNTKFHTKSNKAGVKTQSQVDVVINNSTVAETLGVNNGKVTVKNIPVIKEITGSLVKQMRTAKKMSQRDFAHAVGMSQSWVRDIETKGKDAPIPEKYTAIIKEVLNFG</sequence>
<name>A0A480A2W6_9CYAN</name>
<evidence type="ECO:0000313" key="3">
    <source>
        <dbReference type="Proteomes" id="UP000300142"/>
    </source>
</evidence>
<dbReference type="Proteomes" id="UP000300142">
    <property type="component" value="Unassembled WGS sequence"/>
</dbReference>
<dbReference type="InterPro" id="IPR001387">
    <property type="entry name" value="Cro/C1-type_HTH"/>
</dbReference>
<dbReference type="Gene3D" id="1.10.260.40">
    <property type="entry name" value="lambda repressor-like DNA-binding domains"/>
    <property type="match status" value="1"/>
</dbReference>